<gene>
    <name evidence="1" type="ORF">MMSR116_24960</name>
</gene>
<evidence type="ECO:0000313" key="1">
    <source>
        <dbReference type="EMBL" id="QGY06336.1"/>
    </source>
</evidence>
<evidence type="ECO:0000313" key="2">
    <source>
        <dbReference type="Proteomes" id="UP000012488"/>
    </source>
</evidence>
<protein>
    <submittedName>
        <fullName evidence="1">Uncharacterized protein</fullName>
    </submittedName>
</protein>
<dbReference type="KEGG" id="mmes:MMSR116_24960"/>
<dbReference type="Proteomes" id="UP000012488">
    <property type="component" value="Chromosome"/>
</dbReference>
<reference evidence="1 2" key="2">
    <citation type="journal article" date="2013" name="Genome Announc.">
        <title>Draft Genome Sequence of Methylobacterium mesophilicum Strain SR1.6/6, Isolated from Citrus sinensis.</title>
        <authorList>
            <person name="Marinho Almeida D."/>
            <person name="Dini-Andreote F."/>
            <person name="Camargo Neves A.A."/>
            <person name="Juca Ramos R.T."/>
            <person name="Andreote F.D."/>
            <person name="Carneiro A.R."/>
            <person name="Oliveira de Souza Lima A."/>
            <person name="Caracciolo Gomes de Sa P.H."/>
            <person name="Ribeiro Barbosa M.S."/>
            <person name="Araujo W.L."/>
            <person name="Silva A."/>
        </authorList>
    </citation>
    <scope>NUCLEOTIDE SEQUENCE [LARGE SCALE GENOMIC DNA]</scope>
    <source>
        <strain evidence="1 2">SR1.6/6</strain>
    </source>
</reference>
<sequence length="65" mass="6593">MTAHTFDAVHEAASIAESYARMATEFAAIGDARGLRYALRQAAVALASAADAAALLKPTSSRGGA</sequence>
<accession>A0A6B9FZM7</accession>
<proteinExistence type="predicted"/>
<dbReference type="AlphaFoldDB" id="A0A6B9FZM7"/>
<organism evidence="1 2">
    <name type="scientific">Methylobacterium mesophilicum SR1.6/6</name>
    <dbReference type="NCBI Taxonomy" id="908290"/>
    <lineage>
        <taxon>Bacteria</taxon>
        <taxon>Pseudomonadati</taxon>
        <taxon>Pseudomonadota</taxon>
        <taxon>Alphaproteobacteria</taxon>
        <taxon>Hyphomicrobiales</taxon>
        <taxon>Methylobacteriaceae</taxon>
        <taxon>Methylobacterium</taxon>
    </lineage>
</organism>
<reference evidence="1 2" key="1">
    <citation type="journal article" date="2012" name="Genet. Mol. Biol.">
        <title>Analysis of 16S rRNA and mxaF genes revealing insights into Methylobacterium niche-specific plant association.</title>
        <authorList>
            <person name="Dourado M.N."/>
            <person name="Andreote F.D."/>
            <person name="Dini-Andreote F."/>
            <person name="Conti R."/>
            <person name="Araujo J.M."/>
            <person name="Araujo W.L."/>
        </authorList>
    </citation>
    <scope>NUCLEOTIDE SEQUENCE [LARGE SCALE GENOMIC DNA]</scope>
    <source>
        <strain evidence="1 2">SR1.6/6</strain>
    </source>
</reference>
<name>A0A6B9FZM7_9HYPH</name>
<dbReference type="EMBL" id="CP043538">
    <property type="protein sequence ID" value="QGY06336.1"/>
    <property type="molecule type" value="Genomic_DNA"/>
</dbReference>